<dbReference type="Proteomes" id="UP001066276">
    <property type="component" value="Chromosome 1_2"/>
</dbReference>
<feature type="compositionally biased region" description="Basic and acidic residues" evidence="1">
    <location>
        <begin position="20"/>
        <end position="29"/>
    </location>
</feature>
<feature type="region of interest" description="Disordered" evidence="1">
    <location>
        <begin position="20"/>
        <end position="51"/>
    </location>
</feature>
<evidence type="ECO:0000313" key="2">
    <source>
        <dbReference type="EMBL" id="KAJ1209275.1"/>
    </source>
</evidence>
<protein>
    <submittedName>
        <fullName evidence="2">Uncharacterized protein</fullName>
    </submittedName>
</protein>
<organism evidence="2 3">
    <name type="scientific">Pleurodeles waltl</name>
    <name type="common">Iberian ribbed newt</name>
    <dbReference type="NCBI Taxonomy" id="8319"/>
    <lineage>
        <taxon>Eukaryota</taxon>
        <taxon>Metazoa</taxon>
        <taxon>Chordata</taxon>
        <taxon>Craniata</taxon>
        <taxon>Vertebrata</taxon>
        <taxon>Euteleostomi</taxon>
        <taxon>Amphibia</taxon>
        <taxon>Batrachia</taxon>
        <taxon>Caudata</taxon>
        <taxon>Salamandroidea</taxon>
        <taxon>Salamandridae</taxon>
        <taxon>Pleurodelinae</taxon>
        <taxon>Pleurodeles</taxon>
    </lineage>
</organism>
<comment type="caution">
    <text evidence="2">The sequence shown here is derived from an EMBL/GenBank/DDBJ whole genome shotgun (WGS) entry which is preliminary data.</text>
</comment>
<reference evidence="2" key="1">
    <citation type="journal article" date="2022" name="bioRxiv">
        <title>Sequencing and chromosome-scale assembly of the giantPleurodeles waltlgenome.</title>
        <authorList>
            <person name="Brown T."/>
            <person name="Elewa A."/>
            <person name="Iarovenko S."/>
            <person name="Subramanian E."/>
            <person name="Araus A.J."/>
            <person name="Petzold A."/>
            <person name="Susuki M."/>
            <person name="Suzuki K.-i.T."/>
            <person name="Hayashi T."/>
            <person name="Toyoda A."/>
            <person name="Oliveira C."/>
            <person name="Osipova E."/>
            <person name="Leigh N.D."/>
            <person name="Simon A."/>
            <person name="Yun M.H."/>
        </authorList>
    </citation>
    <scope>NUCLEOTIDE SEQUENCE</scope>
    <source>
        <strain evidence="2">20211129_DDA</strain>
        <tissue evidence="2">Liver</tissue>
    </source>
</reference>
<accession>A0AAV7W8S4</accession>
<sequence length="82" mass="9109">MQWQPVKKLWLVTGRAPWARRDRSTDQKRVGQRPARLPSRPGGTVGALGDDWGPRVCGRRVEAPVLREASLAAALAYRNPGH</sequence>
<dbReference type="AlphaFoldDB" id="A0AAV7W8S4"/>
<name>A0AAV7W8S4_PLEWA</name>
<evidence type="ECO:0000313" key="3">
    <source>
        <dbReference type="Proteomes" id="UP001066276"/>
    </source>
</evidence>
<keyword evidence="3" id="KW-1185">Reference proteome</keyword>
<gene>
    <name evidence="2" type="ORF">NDU88_004653</name>
</gene>
<evidence type="ECO:0000256" key="1">
    <source>
        <dbReference type="SAM" id="MobiDB-lite"/>
    </source>
</evidence>
<proteinExistence type="predicted"/>
<dbReference type="EMBL" id="JANPWB010000002">
    <property type="protein sequence ID" value="KAJ1209275.1"/>
    <property type="molecule type" value="Genomic_DNA"/>
</dbReference>